<keyword evidence="3" id="KW-1185">Reference proteome</keyword>
<protein>
    <submittedName>
        <fullName evidence="2">Uncharacterized protein</fullName>
    </submittedName>
</protein>
<name>A0ABR4BYI6_9HELO</name>
<evidence type="ECO:0000256" key="1">
    <source>
        <dbReference type="SAM" id="SignalP"/>
    </source>
</evidence>
<comment type="caution">
    <text evidence="2">The sequence shown here is derived from an EMBL/GenBank/DDBJ whole genome shotgun (WGS) entry which is preliminary data.</text>
</comment>
<evidence type="ECO:0000313" key="2">
    <source>
        <dbReference type="EMBL" id="KAL2062710.1"/>
    </source>
</evidence>
<organism evidence="2 3">
    <name type="scientific">Oculimacula yallundae</name>
    <dbReference type="NCBI Taxonomy" id="86028"/>
    <lineage>
        <taxon>Eukaryota</taxon>
        <taxon>Fungi</taxon>
        <taxon>Dikarya</taxon>
        <taxon>Ascomycota</taxon>
        <taxon>Pezizomycotina</taxon>
        <taxon>Leotiomycetes</taxon>
        <taxon>Helotiales</taxon>
        <taxon>Ploettnerulaceae</taxon>
        <taxon>Oculimacula</taxon>
    </lineage>
</organism>
<accession>A0ABR4BYI6</accession>
<sequence length="319" mass="34889">MHLNTYLIAALTGALSLSTTVLATSKPTNFYARNLKTISTIYNLTVFPNNVPIITGGGAAVPKGLFSANASGRVSPLGNFSGFEESIEYFFALALTPNEPSYSVFTNAKVVSFQSGCPEVAASVAYLETRVLNPNSTDNGKYLSTLKQVAFWRFDKQGAVIGYDAWIPNLNIWNFLARGEADITNPFVQQAFIQRICPAIQGLCTGANEQYADVPACVAAMNSKPFGNYDEVWGDNVACRTIHLILAGVRPDAHCPHVGPDGGMKCVNEPYNHGYFDDEDLFGKPSGETFVCPERRKEHKGYEIEGGEEEEQERMELMV</sequence>
<gene>
    <name evidence="2" type="ORF">VTL71DRAFT_5782</name>
</gene>
<dbReference type="EMBL" id="JAZHXI010000016">
    <property type="protein sequence ID" value="KAL2062710.1"/>
    <property type="molecule type" value="Genomic_DNA"/>
</dbReference>
<proteinExistence type="predicted"/>
<feature type="chain" id="PRO_5046735024" evidence="1">
    <location>
        <begin position="24"/>
        <end position="319"/>
    </location>
</feature>
<dbReference type="Proteomes" id="UP001595075">
    <property type="component" value="Unassembled WGS sequence"/>
</dbReference>
<feature type="signal peptide" evidence="1">
    <location>
        <begin position="1"/>
        <end position="23"/>
    </location>
</feature>
<reference evidence="2 3" key="1">
    <citation type="journal article" date="2024" name="Commun. Biol.">
        <title>Comparative genomic analysis of thermophilic fungi reveals convergent evolutionary adaptations and gene losses.</title>
        <authorList>
            <person name="Steindorff A.S."/>
            <person name="Aguilar-Pontes M.V."/>
            <person name="Robinson A.J."/>
            <person name="Andreopoulos B."/>
            <person name="LaButti K."/>
            <person name="Kuo A."/>
            <person name="Mondo S."/>
            <person name="Riley R."/>
            <person name="Otillar R."/>
            <person name="Haridas S."/>
            <person name="Lipzen A."/>
            <person name="Grimwood J."/>
            <person name="Schmutz J."/>
            <person name="Clum A."/>
            <person name="Reid I.D."/>
            <person name="Moisan M.C."/>
            <person name="Butler G."/>
            <person name="Nguyen T.T.M."/>
            <person name="Dewar K."/>
            <person name="Conant G."/>
            <person name="Drula E."/>
            <person name="Henrissat B."/>
            <person name="Hansel C."/>
            <person name="Singer S."/>
            <person name="Hutchinson M.I."/>
            <person name="de Vries R.P."/>
            <person name="Natvig D.O."/>
            <person name="Powell A.J."/>
            <person name="Tsang A."/>
            <person name="Grigoriev I.V."/>
        </authorList>
    </citation>
    <scope>NUCLEOTIDE SEQUENCE [LARGE SCALE GENOMIC DNA]</scope>
    <source>
        <strain evidence="2 3">CBS 494.80</strain>
    </source>
</reference>
<keyword evidence="1" id="KW-0732">Signal</keyword>
<evidence type="ECO:0000313" key="3">
    <source>
        <dbReference type="Proteomes" id="UP001595075"/>
    </source>
</evidence>